<name>A0A9X7JSB6_9ACTN</name>
<comment type="caution">
    <text evidence="6">The sequence shown here is derived from an EMBL/GenBank/DDBJ whole genome shotgun (WGS) entry which is preliminary data.</text>
</comment>
<evidence type="ECO:0000256" key="1">
    <source>
        <dbReference type="ARBA" id="ARBA00004141"/>
    </source>
</evidence>
<dbReference type="InterPro" id="IPR032808">
    <property type="entry name" value="DoxX"/>
</dbReference>
<evidence type="ECO:0000256" key="5">
    <source>
        <dbReference type="SAM" id="Phobius"/>
    </source>
</evidence>
<evidence type="ECO:0000256" key="3">
    <source>
        <dbReference type="ARBA" id="ARBA00022989"/>
    </source>
</evidence>
<sequence>MFIAYVIVTVVTIAANAGIAVADLMKAGFVLANAAEVGTPRSWIPPLAALKGAGAAGLLLGLLGVPFIGAAAATGLVLFYVGAVAVHVRARVYYNMAFPGGYLALSVASLVLTATR</sequence>
<evidence type="ECO:0000256" key="2">
    <source>
        <dbReference type="ARBA" id="ARBA00022692"/>
    </source>
</evidence>
<keyword evidence="7" id="KW-1185">Reference proteome</keyword>
<proteinExistence type="predicted"/>
<keyword evidence="3 5" id="KW-1133">Transmembrane helix</keyword>
<gene>
    <name evidence="6" type="ORF">B7P34_10125</name>
</gene>
<dbReference type="GO" id="GO:0016020">
    <property type="term" value="C:membrane"/>
    <property type="evidence" value="ECO:0007669"/>
    <property type="project" value="UniProtKB-SubCell"/>
</dbReference>
<comment type="subcellular location">
    <subcellularLocation>
        <location evidence="1">Membrane</location>
        <topology evidence="1">Multi-pass membrane protein</topology>
    </subcellularLocation>
</comment>
<protein>
    <recommendedName>
        <fullName evidence="8">DoxX family protein</fullName>
    </recommendedName>
</protein>
<evidence type="ECO:0000256" key="4">
    <source>
        <dbReference type="ARBA" id="ARBA00023136"/>
    </source>
</evidence>
<keyword evidence="2 5" id="KW-0812">Transmembrane</keyword>
<dbReference type="AlphaFoldDB" id="A0A9X7JSB6"/>
<reference evidence="6 7" key="1">
    <citation type="submission" date="2018-03" db="EMBL/GenBank/DDBJ databases">
        <title>Chitinolytic properties of Streptosporangium nondiastaticum TBG75A20.</title>
        <authorList>
            <person name="Gayathri V."/>
            <person name="Shiburaj S."/>
        </authorList>
    </citation>
    <scope>NUCLEOTIDE SEQUENCE [LARGE SCALE GENOMIC DNA]</scope>
    <source>
        <strain evidence="6 7">TBG75A20</strain>
    </source>
</reference>
<evidence type="ECO:0000313" key="6">
    <source>
        <dbReference type="EMBL" id="PSJ28801.1"/>
    </source>
</evidence>
<feature type="transmembrane region" description="Helical" evidence="5">
    <location>
        <begin position="93"/>
        <end position="114"/>
    </location>
</feature>
<evidence type="ECO:0008006" key="8">
    <source>
        <dbReference type="Google" id="ProtNLM"/>
    </source>
</evidence>
<feature type="transmembrane region" description="Helical" evidence="5">
    <location>
        <begin position="56"/>
        <end position="81"/>
    </location>
</feature>
<evidence type="ECO:0000313" key="7">
    <source>
        <dbReference type="Proteomes" id="UP000242427"/>
    </source>
</evidence>
<dbReference type="RefSeq" id="WP_106675504.1">
    <property type="nucleotide sequence ID" value="NZ_PXWG01000017.1"/>
</dbReference>
<organism evidence="6 7">
    <name type="scientific">Streptosporangium nondiastaticum</name>
    <dbReference type="NCBI Taxonomy" id="35764"/>
    <lineage>
        <taxon>Bacteria</taxon>
        <taxon>Bacillati</taxon>
        <taxon>Actinomycetota</taxon>
        <taxon>Actinomycetes</taxon>
        <taxon>Streptosporangiales</taxon>
        <taxon>Streptosporangiaceae</taxon>
        <taxon>Streptosporangium</taxon>
    </lineage>
</organism>
<accession>A0A9X7JSB6</accession>
<dbReference type="Pfam" id="PF13564">
    <property type="entry name" value="DoxX_2"/>
    <property type="match status" value="1"/>
</dbReference>
<dbReference type="EMBL" id="PXWG01000017">
    <property type="protein sequence ID" value="PSJ28801.1"/>
    <property type="molecule type" value="Genomic_DNA"/>
</dbReference>
<keyword evidence="4 5" id="KW-0472">Membrane</keyword>
<dbReference type="Proteomes" id="UP000242427">
    <property type="component" value="Unassembled WGS sequence"/>
</dbReference>